<dbReference type="AlphaFoldDB" id="A0A369XK18"/>
<proteinExistence type="predicted"/>
<protein>
    <submittedName>
        <fullName evidence="1">Uncharacterized protein</fullName>
    </submittedName>
</protein>
<reference evidence="1 2" key="1">
    <citation type="submission" date="2018-05" db="EMBL/GenBank/DDBJ databases">
        <title>Integrated omic analyses show evidence that a Ca. Accumulibacter phosphatis strain performs denitrification under micro-aerobic conditions.</title>
        <authorList>
            <person name="Camejo P.Y."/>
            <person name="Katherine M.D."/>
            <person name="Daniel N.R."/>
        </authorList>
    </citation>
    <scope>NUCLEOTIDE SEQUENCE [LARGE SCALE GENOMIC DNA]</scope>
    <source>
        <strain evidence="1">UW-LDO-IC</strain>
    </source>
</reference>
<dbReference type="Proteomes" id="UP000253831">
    <property type="component" value="Unassembled WGS sequence"/>
</dbReference>
<evidence type="ECO:0000313" key="2">
    <source>
        <dbReference type="Proteomes" id="UP000253831"/>
    </source>
</evidence>
<sequence>MRRTGPWGILRDSAVCEIAQRLKRLWIAVLHQAIEDAKGNARSVEKSASSVAGPQRDALIWIFHDRSRAGNSFYAICDLLDLDPDQARQRLRRVPAIRRGLQRTGLDTGQGEG</sequence>
<name>A0A369XK18_9PROT</name>
<accession>A0A369XK18</accession>
<comment type="caution">
    <text evidence="1">The sequence shown here is derived from an EMBL/GenBank/DDBJ whole genome shotgun (WGS) entry which is preliminary data.</text>
</comment>
<dbReference type="EMBL" id="QPGA01000090">
    <property type="protein sequence ID" value="RDE48779.1"/>
    <property type="molecule type" value="Genomic_DNA"/>
</dbReference>
<organism evidence="1 2">
    <name type="scientific">Candidatus Accumulibacter meliphilus</name>
    <dbReference type="NCBI Taxonomy" id="2211374"/>
    <lineage>
        <taxon>Bacteria</taxon>
        <taxon>Pseudomonadati</taxon>
        <taxon>Pseudomonadota</taxon>
        <taxon>Betaproteobacteria</taxon>
        <taxon>Candidatus Accumulibacter</taxon>
    </lineage>
</organism>
<evidence type="ECO:0000313" key="1">
    <source>
        <dbReference type="EMBL" id="RDE48779.1"/>
    </source>
</evidence>
<gene>
    <name evidence="1" type="ORF">DVS81_20225</name>
</gene>